<dbReference type="PRINTS" id="PR00038">
    <property type="entry name" value="HTHLUXR"/>
</dbReference>
<sequence>MSQIKPTPQHSVMMQAFTKERTLVIDHQALESLTTPAFLTKFMFECDLSHLLIKNVPGNIDFSELKSWPNLSGILLAPTECKHITRGLEAIQEGRSWFPRAVTDHWMRHYLNTQQHQSTQIAQLTDKELKVLKLLSAGISLAHMAEKMFISDATVRVHLHKIYQKIGVKNKQQAVLWATQNLTKTAVEPSES</sequence>
<dbReference type="Pfam" id="PF00196">
    <property type="entry name" value="GerE"/>
    <property type="match status" value="1"/>
</dbReference>
<keyword evidence="1" id="KW-0238">DNA-binding</keyword>
<dbReference type="Proteomes" id="UP001447008">
    <property type="component" value="Unassembled WGS sequence"/>
</dbReference>
<evidence type="ECO:0000259" key="2">
    <source>
        <dbReference type="PROSITE" id="PS50043"/>
    </source>
</evidence>
<dbReference type="Gene3D" id="1.10.10.10">
    <property type="entry name" value="Winged helix-like DNA-binding domain superfamily/Winged helix DNA-binding domain"/>
    <property type="match status" value="1"/>
</dbReference>
<dbReference type="PANTHER" id="PTHR43214">
    <property type="entry name" value="TWO-COMPONENT RESPONSE REGULATOR"/>
    <property type="match status" value="1"/>
</dbReference>
<evidence type="ECO:0000256" key="1">
    <source>
        <dbReference type="ARBA" id="ARBA00023125"/>
    </source>
</evidence>
<organism evidence="3 4">
    <name type="scientific">Pseudoalteromonas qingdaonensis</name>
    <dbReference type="NCBI Taxonomy" id="3131913"/>
    <lineage>
        <taxon>Bacteria</taxon>
        <taxon>Pseudomonadati</taxon>
        <taxon>Pseudomonadota</taxon>
        <taxon>Gammaproteobacteria</taxon>
        <taxon>Alteromonadales</taxon>
        <taxon>Pseudoalteromonadaceae</taxon>
        <taxon>Pseudoalteromonas</taxon>
    </lineage>
</organism>
<dbReference type="SMART" id="SM00421">
    <property type="entry name" value="HTH_LUXR"/>
    <property type="match status" value="1"/>
</dbReference>
<dbReference type="SUPFAM" id="SSF46894">
    <property type="entry name" value="C-terminal effector domain of the bipartite response regulators"/>
    <property type="match status" value="1"/>
</dbReference>
<dbReference type="RefSeq" id="WP_342678008.1">
    <property type="nucleotide sequence ID" value="NZ_JBCGCU010000007.1"/>
</dbReference>
<reference evidence="3 4" key="1">
    <citation type="submission" date="2024-03" db="EMBL/GenBank/DDBJ databases">
        <title>Pseudoalteromonas qingdaonensis sp. nov., isolated from the intestines of marine benthic organisms.</title>
        <authorList>
            <person name="Lin X."/>
            <person name="Fang S."/>
            <person name="Hu X."/>
        </authorList>
    </citation>
    <scope>NUCLEOTIDE SEQUENCE [LARGE SCALE GENOMIC DNA]</scope>
    <source>
        <strain evidence="3 4">YIC-827</strain>
    </source>
</reference>
<name>A0ABU9MYG4_9GAMM</name>
<keyword evidence="4" id="KW-1185">Reference proteome</keyword>
<evidence type="ECO:0000313" key="3">
    <source>
        <dbReference type="EMBL" id="MEM0515404.1"/>
    </source>
</evidence>
<dbReference type="InterPro" id="IPR000792">
    <property type="entry name" value="Tscrpt_reg_LuxR_C"/>
</dbReference>
<proteinExistence type="predicted"/>
<comment type="caution">
    <text evidence="3">The sequence shown here is derived from an EMBL/GenBank/DDBJ whole genome shotgun (WGS) entry which is preliminary data.</text>
</comment>
<dbReference type="InterPro" id="IPR036388">
    <property type="entry name" value="WH-like_DNA-bd_sf"/>
</dbReference>
<evidence type="ECO:0000313" key="4">
    <source>
        <dbReference type="Proteomes" id="UP001447008"/>
    </source>
</evidence>
<dbReference type="CDD" id="cd06170">
    <property type="entry name" value="LuxR_C_like"/>
    <property type="match status" value="1"/>
</dbReference>
<accession>A0ABU9MYG4</accession>
<dbReference type="EMBL" id="JBCGCU010000007">
    <property type="protein sequence ID" value="MEM0515404.1"/>
    <property type="molecule type" value="Genomic_DNA"/>
</dbReference>
<dbReference type="Gene3D" id="3.40.50.2300">
    <property type="match status" value="1"/>
</dbReference>
<dbReference type="InterPro" id="IPR016032">
    <property type="entry name" value="Sig_transdc_resp-reg_C-effctor"/>
</dbReference>
<dbReference type="InterPro" id="IPR039420">
    <property type="entry name" value="WalR-like"/>
</dbReference>
<gene>
    <name evidence="3" type="ORF">WCN91_08145</name>
</gene>
<feature type="domain" description="HTH luxR-type" evidence="2">
    <location>
        <begin position="117"/>
        <end position="182"/>
    </location>
</feature>
<dbReference type="PROSITE" id="PS50043">
    <property type="entry name" value="HTH_LUXR_2"/>
    <property type="match status" value="1"/>
</dbReference>
<protein>
    <submittedName>
        <fullName evidence="3">LuxR C-terminal-related transcriptional regulator</fullName>
    </submittedName>
</protein>